<reference evidence="4 5" key="1">
    <citation type="journal article" date="2018" name="G3 (Bethesda)">
        <title>Phylogenetic and Phylogenomic Definition of Rhizopus Species.</title>
        <authorList>
            <person name="Gryganskyi A.P."/>
            <person name="Golan J."/>
            <person name="Dolatabadi S."/>
            <person name="Mondo S."/>
            <person name="Robb S."/>
            <person name="Idnurm A."/>
            <person name="Muszewska A."/>
            <person name="Steczkiewicz K."/>
            <person name="Masonjones S."/>
            <person name="Liao H.L."/>
            <person name="Gajdeczka M.T."/>
            <person name="Anike F."/>
            <person name="Vuek A."/>
            <person name="Anishchenko I.M."/>
            <person name="Voigt K."/>
            <person name="de Hoog G.S."/>
            <person name="Smith M.E."/>
            <person name="Heitman J."/>
            <person name="Vilgalys R."/>
            <person name="Stajich J.E."/>
        </authorList>
    </citation>
    <scope>NUCLEOTIDE SEQUENCE [LARGE SCALE GENOMIC DNA]</scope>
    <source>
        <strain evidence="4 5">LSU 92-RS-03</strain>
    </source>
</reference>
<dbReference type="AlphaFoldDB" id="A0A367KJH4"/>
<proteinExistence type="predicted"/>
<evidence type="ECO:0000259" key="3">
    <source>
        <dbReference type="PROSITE" id="PS51998"/>
    </source>
</evidence>
<comment type="caution">
    <text evidence="4">The sequence shown here is derived from an EMBL/GenBank/DDBJ whole genome shotgun (WGS) entry which is preliminary data.</text>
</comment>
<dbReference type="Pfam" id="PF08766">
    <property type="entry name" value="DEK_C"/>
    <property type="match status" value="1"/>
</dbReference>
<dbReference type="InterPro" id="IPR014876">
    <property type="entry name" value="DEK_C"/>
</dbReference>
<feature type="region of interest" description="Disordered" evidence="1">
    <location>
        <begin position="120"/>
        <end position="146"/>
    </location>
</feature>
<feature type="compositionally biased region" description="Low complexity" evidence="1">
    <location>
        <begin position="59"/>
        <end position="75"/>
    </location>
</feature>
<evidence type="ECO:0000313" key="4">
    <source>
        <dbReference type="EMBL" id="RCI02301.1"/>
    </source>
</evidence>
<dbReference type="Gene3D" id="1.10.10.60">
    <property type="entry name" value="Homeodomain-like"/>
    <property type="match status" value="1"/>
</dbReference>
<gene>
    <name evidence="4" type="ORF">CU098_011950</name>
</gene>
<dbReference type="Proteomes" id="UP000253551">
    <property type="component" value="Unassembled WGS sequence"/>
</dbReference>
<keyword evidence="5" id="KW-1185">Reference proteome</keyword>
<dbReference type="InterPro" id="IPR036885">
    <property type="entry name" value="SWIB_MDM2_dom_sf"/>
</dbReference>
<organism evidence="4 5">
    <name type="scientific">Rhizopus stolonifer</name>
    <name type="common">Rhizopus nigricans</name>
    <dbReference type="NCBI Taxonomy" id="4846"/>
    <lineage>
        <taxon>Eukaryota</taxon>
        <taxon>Fungi</taxon>
        <taxon>Fungi incertae sedis</taxon>
        <taxon>Mucoromycota</taxon>
        <taxon>Mucoromycotina</taxon>
        <taxon>Mucoromycetes</taxon>
        <taxon>Mucorales</taxon>
        <taxon>Mucorineae</taxon>
        <taxon>Rhizopodaceae</taxon>
        <taxon>Rhizopus</taxon>
    </lineage>
</organism>
<sequence>MSDPEQYRNQIKQILSESDLSTITTKKVRLELEKNTGQSLTAIKKEINEIIQEAFEGLSSQQETLQETSQEASQEVVKHERSPTKNPVKKTTVMLCNGLERISMFEISKYIQKYMEKLSDEEQAKRNPKKDNSEKPLAKKPKRAPRDMPILKILPPLSDIIKTEYCSRTQTVSKAWEYIRENNLQNPKDKRLIDCDDKFKELCDGQTQVSAFAFNKYTQKCFVKIPEEEQVAVKKSLYGNQSQPQNDFSE</sequence>
<feature type="domain" description="DM2" evidence="2">
    <location>
        <begin position="143"/>
        <end position="224"/>
    </location>
</feature>
<feature type="compositionally biased region" description="Basic and acidic residues" evidence="1">
    <location>
        <begin position="120"/>
        <end position="137"/>
    </location>
</feature>
<feature type="region of interest" description="Disordered" evidence="1">
    <location>
        <begin position="59"/>
        <end position="85"/>
    </location>
</feature>
<evidence type="ECO:0000313" key="5">
    <source>
        <dbReference type="Proteomes" id="UP000253551"/>
    </source>
</evidence>
<dbReference type="CDD" id="cd10567">
    <property type="entry name" value="SWIB-MDM2_like"/>
    <property type="match status" value="1"/>
</dbReference>
<dbReference type="InterPro" id="IPR003121">
    <property type="entry name" value="SWIB_MDM2_domain"/>
</dbReference>
<dbReference type="OrthoDB" id="10251073at2759"/>
<dbReference type="InterPro" id="IPR019835">
    <property type="entry name" value="SWIB_domain"/>
</dbReference>
<evidence type="ECO:0000256" key="1">
    <source>
        <dbReference type="SAM" id="MobiDB-lite"/>
    </source>
</evidence>
<feature type="domain" description="DEK-C" evidence="3">
    <location>
        <begin position="1"/>
        <end position="56"/>
    </location>
</feature>
<dbReference type="PROSITE" id="PS51925">
    <property type="entry name" value="SWIB_MDM2"/>
    <property type="match status" value="1"/>
</dbReference>
<dbReference type="EMBL" id="PJQM01001452">
    <property type="protein sequence ID" value="RCI02301.1"/>
    <property type="molecule type" value="Genomic_DNA"/>
</dbReference>
<dbReference type="PROSITE" id="PS51998">
    <property type="entry name" value="DEK_C"/>
    <property type="match status" value="1"/>
</dbReference>
<dbReference type="SUPFAM" id="SSF109715">
    <property type="entry name" value="DEK C-terminal domain"/>
    <property type="match status" value="1"/>
</dbReference>
<dbReference type="STRING" id="4846.A0A367KJH4"/>
<dbReference type="Gene3D" id="1.10.245.10">
    <property type="entry name" value="SWIB/MDM2 domain"/>
    <property type="match status" value="1"/>
</dbReference>
<protein>
    <submittedName>
        <fullName evidence="4">Uncharacterized protein</fullName>
    </submittedName>
</protein>
<evidence type="ECO:0000259" key="2">
    <source>
        <dbReference type="PROSITE" id="PS51925"/>
    </source>
</evidence>
<accession>A0A367KJH4</accession>
<dbReference type="SUPFAM" id="SSF47592">
    <property type="entry name" value="SWIB/MDM2 domain"/>
    <property type="match status" value="1"/>
</dbReference>
<dbReference type="SMART" id="SM00151">
    <property type="entry name" value="SWIB"/>
    <property type="match status" value="1"/>
</dbReference>
<dbReference type="Pfam" id="PF02201">
    <property type="entry name" value="SWIB"/>
    <property type="match status" value="1"/>
</dbReference>
<name>A0A367KJH4_RHIST</name>
<dbReference type="PANTHER" id="PTHR13844">
    <property type="entry name" value="SWI/SNF-RELATED MATRIX-ASSOCIATED ACTIN-DEPENDENT REGULATOR OF CHROMATIN SUBFAMILY D"/>
    <property type="match status" value="1"/>
</dbReference>